<name>A0A852X5T2_9MICO</name>
<dbReference type="InterPro" id="IPR036388">
    <property type="entry name" value="WH-like_DNA-bd_sf"/>
</dbReference>
<keyword evidence="4" id="KW-1185">Reference proteome</keyword>
<dbReference type="InterPro" id="IPR036390">
    <property type="entry name" value="WH_DNA-bd_sf"/>
</dbReference>
<dbReference type="CDD" id="cd00090">
    <property type="entry name" value="HTH_ARSR"/>
    <property type="match status" value="1"/>
</dbReference>
<evidence type="ECO:0000259" key="2">
    <source>
        <dbReference type="PROSITE" id="PS50987"/>
    </source>
</evidence>
<dbReference type="InterPro" id="IPR011991">
    <property type="entry name" value="ArsR-like_HTH"/>
</dbReference>
<dbReference type="PANTHER" id="PTHR38600:SF2">
    <property type="entry name" value="SLL0088 PROTEIN"/>
    <property type="match status" value="1"/>
</dbReference>
<evidence type="ECO:0000256" key="1">
    <source>
        <dbReference type="SAM" id="MobiDB-lite"/>
    </source>
</evidence>
<dbReference type="GO" id="GO:0003700">
    <property type="term" value="F:DNA-binding transcription factor activity"/>
    <property type="evidence" value="ECO:0007669"/>
    <property type="project" value="InterPro"/>
</dbReference>
<comment type="caution">
    <text evidence="3">The sequence shown here is derived from an EMBL/GenBank/DDBJ whole genome shotgun (WGS) entry which is preliminary data.</text>
</comment>
<dbReference type="SMART" id="SM00418">
    <property type="entry name" value="HTH_ARSR"/>
    <property type="match status" value="1"/>
</dbReference>
<dbReference type="RefSeq" id="WP_179462233.1">
    <property type="nucleotide sequence ID" value="NZ_JACBZX010000001.1"/>
</dbReference>
<sequence length="135" mass="14741">MTSSEERAGQDAEARADAFFHALADRTRRDILRRVLAGEHSVSTLAERYDMSFAAVQKHVAVLERAGLLTKRRVGRQALATGDVEAVRSMSAMLTELEGIWRGRVARMDDLLAEPSGPAAITEETTTAAPTTEKD</sequence>
<dbReference type="PROSITE" id="PS50987">
    <property type="entry name" value="HTH_ARSR_2"/>
    <property type="match status" value="1"/>
</dbReference>
<accession>A0A852X5T2</accession>
<reference evidence="3 4" key="1">
    <citation type="submission" date="2020-07" db="EMBL/GenBank/DDBJ databases">
        <title>Sequencing the genomes of 1000 actinobacteria strains.</title>
        <authorList>
            <person name="Klenk H.-P."/>
        </authorList>
    </citation>
    <scope>NUCLEOTIDE SEQUENCE [LARGE SCALE GENOMIC DNA]</scope>
    <source>
        <strain evidence="3 4">DSM 24723</strain>
    </source>
</reference>
<feature type="region of interest" description="Disordered" evidence="1">
    <location>
        <begin position="114"/>
        <end position="135"/>
    </location>
</feature>
<dbReference type="EMBL" id="JACBZX010000001">
    <property type="protein sequence ID" value="NYG36780.1"/>
    <property type="molecule type" value="Genomic_DNA"/>
</dbReference>
<dbReference type="NCBIfam" id="NF033788">
    <property type="entry name" value="HTH_metalloreg"/>
    <property type="match status" value="1"/>
</dbReference>
<dbReference type="Pfam" id="PF12840">
    <property type="entry name" value="HTH_20"/>
    <property type="match status" value="1"/>
</dbReference>
<dbReference type="InterPro" id="IPR001845">
    <property type="entry name" value="HTH_ArsR_DNA-bd_dom"/>
</dbReference>
<keyword evidence="3" id="KW-0238">DNA-binding</keyword>
<feature type="compositionally biased region" description="Low complexity" evidence="1">
    <location>
        <begin position="118"/>
        <end position="135"/>
    </location>
</feature>
<evidence type="ECO:0000313" key="3">
    <source>
        <dbReference type="EMBL" id="NYG36780.1"/>
    </source>
</evidence>
<dbReference type="Proteomes" id="UP000592181">
    <property type="component" value="Unassembled WGS sequence"/>
</dbReference>
<dbReference type="AlphaFoldDB" id="A0A852X5T2"/>
<dbReference type="GO" id="GO:0003677">
    <property type="term" value="F:DNA binding"/>
    <property type="evidence" value="ECO:0007669"/>
    <property type="project" value="UniProtKB-KW"/>
</dbReference>
<proteinExistence type="predicted"/>
<protein>
    <submittedName>
        <fullName evidence="3">DNA-binding transcriptional ArsR family regulator</fullName>
    </submittedName>
</protein>
<dbReference type="Gene3D" id="1.10.10.10">
    <property type="entry name" value="Winged helix-like DNA-binding domain superfamily/Winged helix DNA-binding domain"/>
    <property type="match status" value="1"/>
</dbReference>
<gene>
    <name evidence="3" type="ORF">BJY28_001249</name>
</gene>
<dbReference type="PANTHER" id="PTHR38600">
    <property type="entry name" value="TRANSCRIPTIONAL REGULATORY PROTEIN"/>
    <property type="match status" value="1"/>
</dbReference>
<feature type="domain" description="HTH arsR-type" evidence="2">
    <location>
        <begin position="8"/>
        <end position="102"/>
    </location>
</feature>
<organism evidence="3 4">
    <name type="scientific">Janibacter alkaliphilus</name>
    <dbReference type="NCBI Taxonomy" id="1069963"/>
    <lineage>
        <taxon>Bacteria</taxon>
        <taxon>Bacillati</taxon>
        <taxon>Actinomycetota</taxon>
        <taxon>Actinomycetes</taxon>
        <taxon>Micrococcales</taxon>
        <taxon>Intrasporangiaceae</taxon>
        <taxon>Janibacter</taxon>
    </lineage>
</organism>
<dbReference type="SUPFAM" id="SSF46785">
    <property type="entry name" value="Winged helix' DNA-binding domain"/>
    <property type="match status" value="1"/>
</dbReference>
<evidence type="ECO:0000313" key="4">
    <source>
        <dbReference type="Proteomes" id="UP000592181"/>
    </source>
</evidence>